<organism evidence="2 3">
    <name type="scientific">Bowmanella pacifica</name>
    <dbReference type="NCBI Taxonomy" id="502051"/>
    <lineage>
        <taxon>Bacteria</taxon>
        <taxon>Pseudomonadati</taxon>
        <taxon>Pseudomonadota</taxon>
        <taxon>Gammaproteobacteria</taxon>
        <taxon>Alteromonadales</taxon>
        <taxon>Alteromonadaceae</taxon>
        <taxon>Bowmanella</taxon>
    </lineage>
</organism>
<evidence type="ECO:0000313" key="3">
    <source>
        <dbReference type="Proteomes" id="UP000606935"/>
    </source>
</evidence>
<dbReference type="AlphaFoldDB" id="A0A917YTH5"/>
<feature type="signal peptide" evidence="1">
    <location>
        <begin position="1"/>
        <end position="21"/>
    </location>
</feature>
<keyword evidence="3" id="KW-1185">Reference proteome</keyword>
<accession>A0A917YTH5</accession>
<dbReference type="Proteomes" id="UP000606935">
    <property type="component" value="Unassembled WGS sequence"/>
</dbReference>
<feature type="chain" id="PRO_5037158966" description="NIPSNAP domain-containing protein" evidence="1">
    <location>
        <begin position="22"/>
        <end position="149"/>
    </location>
</feature>
<sequence length="149" mass="17131">MKTLNVIAGIGLLVLSAQASAQVEVYKDYDISEQVTLVTTVKVDANMLDYYLEGLRDTWVAANRLAKSLGHLEDFHIYSSELPQSGDFNLMLVVTFKSGMDLEPSKKRYEEFMKKWGEERNKNSRKIAKTYPDVRQITGDYRLREIMLK</sequence>
<protein>
    <recommendedName>
        <fullName evidence="4">NIPSNAP domain-containing protein</fullName>
    </recommendedName>
</protein>
<reference evidence="2" key="2">
    <citation type="submission" date="2020-09" db="EMBL/GenBank/DDBJ databases">
        <authorList>
            <person name="Sun Q."/>
            <person name="Zhou Y."/>
        </authorList>
    </citation>
    <scope>NUCLEOTIDE SEQUENCE</scope>
    <source>
        <strain evidence="2">CGMCC 1.7086</strain>
    </source>
</reference>
<reference evidence="2" key="1">
    <citation type="journal article" date="2014" name="Int. J. Syst. Evol. Microbiol.">
        <title>Complete genome sequence of Corynebacterium casei LMG S-19264T (=DSM 44701T), isolated from a smear-ripened cheese.</title>
        <authorList>
            <consortium name="US DOE Joint Genome Institute (JGI-PGF)"/>
            <person name="Walter F."/>
            <person name="Albersmeier A."/>
            <person name="Kalinowski J."/>
            <person name="Ruckert C."/>
        </authorList>
    </citation>
    <scope>NUCLEOTIDE SEQUENCE</scope>
    <source>
        <strain evidence="2">CGMCC 1.7086</strain>
    </source>
</reference>
<evidence type="ECO:0000313" key="2">
    <source>
        <dbReference type="EMBL" id="GGO66556.1"/>
    </source>
</evidence>
<keyword evidence="1" id="KW-0732">Signal</keyword>
<dbReference type="RefSeq" id="WP_188691346.1">
    <property type="nucleotide sequence ID" value="NZ_BMLS01000001.1"/>
</dbReference>
<proteinExistence type="predicted"/>
<name>A0A917YTH5_9ALTE</name>
<dbReference type="EMBL" id="BMLS01000001">
    <property type="protein sequence ID" value="GGO66556.1"/>
    <property type="molecule type" value="Genomic_DNA"/>
</dbReference>
<comment type="caution">
    <text evidence="2">The sequence shown here is derived from an EMBL/GenBank/DDBJ whole genome shotgun (WGS) entry which is preliminary data.</text>
</comment>
<evidence type="ECO:0008006" key="4">
    <source>
        <dbReference type="Google" id="ProtNLM"/>
    </source>
</evidence>
<evidence type="ECO:0000256" key="1">
    <source>
        <dbReference type="SAM" id="SignalP"/>
    </source>
</evidence>
<gene>
    <name evidence="2" type="ORF">GCM10010982_11020</name>
</gene>